<evidence type="ECO:0000256" key="1">
    <source>
        <dbReference type="ARBA" id="ARBA00022837"/>
    </source>
</evidence>
<dbReference type="EMBL" id="CAJNOR010003607">
    <property type="protein sequence ID" value="CAF1430145.1"/>
    <property type="molecule type" value="Genomic_DNA"/>
</dbReference>
<proteinExistence type="predicted"/>
<evidence type="ECO:0000313" key="3">
    <source>
        <dbReference type="Proteomes" id="UP000663828"/>
    </source>
</evidence>
<dbReference type="Gene3D" id="1.10.238.10">
    <property type="entry name" value="EF-hand"/>
    <property type="match status" value="1"/>
</dbReference>
<sequence>MNASYKQFGKNGDETITAGDIQIYLEGIGLDMAKELLKTVDKNENDLLDFTDLMPLSAMINKSTGSNAQ</sequence>
<dbReference type="InterPro" id="IPR018247">
    <property type="entry name" value="EF_Hand_1_Ca_BS"/>
</dbReference>
<dbReference type="PROSITE" id="PS00018">
    <property type="entry name" value="EF_HAND_1"/>
    <property type="match status" value="1"/>
</dbReference>
<reference evidence="2" key="1">
    <citation type="submission" date="2021-02" db="EMBL/GenBank/DDBJ databases">
        <authorList>
            <person name="Nowell W R."/>
        </authorList>
    </citation>
    <scope>NUCLEOTIDE SEQUENCE</scope>
</reference>
<dbReference type="SUPFAM" id="SSF47473">
    <property type="entry name" value="EF-hand"/>
    <property type="match status" value="1"/>
</dbReference>
<evidence type="ECO:0000313" key="2">
    <source>
        <dbReference type="EMBL" id="CAF1430145.1"/>
    </source>
</evidence>
<dbReference type="Proteomes" id="UP000663828">
    <property type="component" value="Unassembled WGS sequence"/>
</dbReference>
<keyword evidence="1" id="KW-0106">Calcium</keyword>
<organism evidence="2 3">
    <name type="scientific">Adineta ricciae</name>
    <name type="common">Rotifer</name>
    <dbReference type="NCBI Taxonomy" id="249248"/>
    <lineage>
        <taxon>Eukaryota</taxon>
        <taxon>Metazoa</taxon>
        <taxon>Spiralia</taxon>
        <taxon>Gnathifera</taxon>
        <taxon>Rotifera</taxon>
        <taxon>Eurotatoria</taxon>
        <taxon>Bdelloidea</taxon>
        <taxon>Adinetida</taxon>
        <taxon>Adinetidae</taxon>
        <taxon>Adineta</taxon>
    </lineage>
</organism>
<comment type="caution">
    <text evidence="2">The sequence shown here is derived from an EMBL/GenBank/DDBJ whole genome shotgun (WGS) entry which is preliminary data.</text>
</comment>
<dbReference type="AlphaFoldDB" id="A0A815NIS9"/>
<name>A0A815NIS9_ADIRI</name>
<dbReference type="InterPro" id="IPR011992">
    <property type="entry name" value="EF-hand-dom_pair"/>
</dbReference>
<accession>A0A815NIS9</accession>
<protein>
    <recommendedName>
        <fullName evidence="4">EF-hand domain-containing protein</fullName>
    </recommendedName>
</protein>
<evidence type="ECO:0008006" key="4">
    <source>
        <dbReference type="Google" id="ProtNLM"/>
    </source>
</evidence>
<gene>
    <name evidence="2" type="ORF">XAT740_LOCUS35725</name>
</gene>
<keyword evidence="3" id="KW-1185">Reference proteome</keyword>